<keyword evidence="2" id="KW-1185">Reference proteome</keyword>
<evidence type="ECO:0000313" key="2">
    <source>
        <dbReference type="Proteomes" id="UP000004259"/>
    </source>
</evidence>
<evidence type="ECO:0000313" key="1">
    <source>
        <dbReference type="EMBL" id="EGC04505.1"/>
    </source>
</evidence>
<dbReference type="EMBL" id="ADKM02000018">
    <property type="protein sequence ID" value="EGC04505.1"/>
    <property type="molecule type" value="Genomic_DNA"/>
</dbReference>
<protein>
    <submittedName>
        <fullName evidence="1">Uncharacterized protein</fullName>
    </submittedName>
</protein>
<dbReference type="AlphaFoldDB" id="E9S7W4"/>
<name>E9S7W4_RUMAL</name>
<reference evidence="1 2" key="1">
    <citation type="submission" date="2011-02" db="EMBL/GenBank/DDBJ databases">
        <authorList>
            <person name="Nelson K.E."/>
            <person name="Sutton G."/>
            <person name="Torralba M."/>
            <person name="Durkin S."/>
            <person name="Harkins D."/>
            <person name="Montgomery R."/>
            <person name="Ziemer C."/>
            <person name="Klaassens E."/>
            <person name="Ocuiv P."/>
            <person name="Morrison M."/>
        </authorList>
    </citation>
    <scope>NUCLEOTIDE SEQUENCE [LARGE SCALE GENOMIC DNA]</scope>
    <source>
        <strain evidence="1 2">8</strain>
    </source>
</reference>
<dbReference type="OrthoDB" id="2312662at2"/>
<gene>
    <name evidence="1" type="ORF">CUS_7339</name>
</gene>
<organism evidence="1 2">
    <name type="scientific">Ruminococcus albus 8</name>
    <dbReference type="NCBI Taxonomy" id="246199"/>
    <lineage>
        <taxon>Bacteria</taxon>
        <taxon>Bacillati</taxon>
        <taxon>Bacillota</taxon>
        <taxon>Clostridia</taxon>
        <taxon>Eubacteriales</taxon>
        <taxon>Oscillospiraceae</taxon>
        <taxon>Ruminococcus</taxon>
    </lineage>
</organism>
<proteinExistence type="predicted"/>
<sequence length="121" mass="14249">MTETFERIKAKLVGKPKTLSDTEEWLFVVVNTARAMIDNADKADLAAAERFAECRTVSELQRNFDAVQGIYGRERFSYRNSPEYRYLCSLTAFFPEKELSDDDRRYIMQICGYDRYLLYEI</sequence>
<accession>E9S7W4</accession>
<dbReference type="eggNOG" id="ENOG50343SQ">
    <property type="taxonomic scope" value="Bacteria"/>
</dbReference>
<comment type="caution">
    <text evidence="1">The sequence shown here is derived from an EMBL/GenBank/DDBJ whole genome shotgun (WGS) entry which is preliminary data.</text>
</comment>
<dbReference type="STRING" id="246199.CUS_7339"/>
<dbReference type="RefSeq" id="WP_002846945.1">
    <property type="nucleotide sequence ID" value="NZ_ADKM02000018.1"/>
</dbReference>
<dbReference type="Proteomes" id="UP000004259">
    <property type="component" value="Unassembled WGS sequence"/>
</dbReference>